<name>A0ABV0WJE2_9TELE</name>
<protein>
    <recommendedName>
        <fullName evidence="3">Methyltransferase domain-containing protein</fullName>
    </recommendedName>
</protein>
<comment type="caution">
    <text evidence="1">The sequence shown here is derived from an EMBL/GenBank/DDBJ whole genome shotgun (WGS) entry which is preliminary data.</text>
</comment>
<evidence type="ECO:0008006" key="3">
    <source>
        <dbReference type="Google" id="ProtNLM"/>
    </source>
</evidence>
<reference evidence="1 2" key="1">
    <citation type="submission" date="2021-06" db="EMBL/GenBank/DDBJ databases">
        <authorList>
            <person name="Palmer J.M."/>
        </authorList>
    </citation>
    <scope>NUCLEOTIDE SEQUENCE [LARGE SCALE GENOMIC DNA]</scope>
    <source>
        <strain evidence="1 2">XR_2019</strain>
        <tissue evidence="1">Muscle</tissue>
    </source>
</reference>
<sequence>MSSCLDILVKSGFSDVAHTVCIFPSPCGGGAPASCSNTTLISSELLLCGSAVALHACGIATDMVLEHCIQAGAAFVVSPCCYGFIQNAVKFTFPKSKRFQETLTSKEHMILCRFADQTAVQLPPERRLIGTVYNLIFNLIYVTCVMQTF</sequence>
<dbReference type="EMBL" id="JAHRIM010051460">
    <property type="protein sequence ID" value="MEQ2269285.1"/>
    <property type="molecule type" value="Genomic_DNA"/>
</dbReference>
<organism evidence="1 2">
    <name type="scientific">Xenotaenia resolanae</name>
    <dbReference type="NCBI Taxonomy" id="208358"/>
    <lineage>
        <taxon>Eukaryota</taxon>
        <taxon>Metazoa</taxon>
        <taxon>Chordata</taxon>
        <taxon>Craniata</taxon>
        <taxon>Vertebrata</taxon>
        <taxon>Euteleostomi</taxon>
        <taxon>Actinopterygii</taxon>
        <taxon>Neopterygii</taxon>
        <taxon>Teleostei</taxon>
        <taxon>Neoteleostei</taxon>
        <taxon>Acanthomorphata</taxon>
        <taxon>Ovalentaria</taxon>
        <taxon>Atherinomorphae</taxon>
        <taxon>Cyprinodontiformes</taxon>
        <taxon>Goodeidae</taxon>
        <taxon>Xenotaenia</taxon>
    </lineage>
</organism>
<evidence type="ECO:0000313" key="2">
    <source>
        <dbReference type="Proteomes" id="UP001444071"/>
    </source>
</evidence>
<dbReference type="PANTHER" id="PTHR13369:SF0">
    <property type="entry name" value="GLUTATHIONE S-TRANSFERASE C-TERMINAL DOMAIN-CONTAINING PROTEIN"/>
    <property type="match status" value="1"/>
</dbReference>
<proteinExistence type="predicted"/>
<gene>
    <name evidence="1" type="ORF">XENORESO_002390</name>
</gene>
<keyword evidence="2" id="KW-1185">Reference proteome</keyword>
<accession>A0ABV0WJE2</accession>
<dbReference type="Proteomes" id="UP001444071">
    <property type="component" value="Unassembled WGS sequence"/>
</dbReference>
<dbReference type="PANTHER" id="PTHR13369">
    <property type="match status" value="1"/>
</dbReference>
<evidence type="ECO:0000313" key="1">
    <source>
        <dbReference type="EMBL" id="MEQ2269285.1"/>
    </source>
</evidence>